<sequence>MADTHSEWTKSPLIFPPNSKPSLQALTTYHPAIEHLENQLRMTMPGPNEDKDITISALPQQLESLESQHKTIDDYNKDFCYCDYMQHLNALIANCF</sequence>
<comment type="caution">
    <text evidence="1">The sequence shown here is derived from an EMBL/GenBank/DDBJ whole genome shotgun (WGS) entry which is preliminary data.</text>
</comment>
<evidence type="ECO:0000313" key="1">
    <source>
        <dbReference type="EMBL" id="MBW0536202.1"/>
    </source>
</evidence>
<dbReference type="EMBL" id="AVOT02040957">
    <property type="protein sequence ID" value="MBW0536202.1"/>
    <property type="molecule type" value="Genomic_DNA"/>
</dbReference>
<evidence type="ECO:0000313" key="2">
    <source>
        <dbReference type="Proteomes" id="UP000765509"/>
    </source>
</evidence>
<dbReference type="AlphaFoldDB" id="A0A9Q3IDB4"/>
<organism evidence="1 2">
    <name type="scientific">Austropuccinia psidii MF-1</name>
    <dbReference type="NCBI Taxonomy" id="1389203"/>
    <lineage>
        <taxon>Eukaryota</taxon>
        <taxon>Fungi</taxon>
        <taxon>Dikarya</taxon>
        <taxon>Basidiomycota</taxon>
        <taxon>Pucciniomycotina</taxon>
        <taxon>Pucciniomycetes</taxon>
        <taxon>Pucciniales</taxon>
        <taxon>Sphaerophragmiaceae</taxon>
        <taxon>Austropuccinia</taxon>
    </lineage>
</organism>
<reference evidence="1" key="1">
    <citation type="submission" date="2021-03" db="EMBL/GenBank/DDBJ databases">
        <title>Draft genome sequence of rust myrtle Austropuccinia psidii MF-1, a brazilian biotype.</title>
        <authorList>
            <person name="Quecine M.C."/>
            <person name="Pachon D.M.R."/>
            <person name="Bonatelli M.L."/>
            <person name="Correr F.H."/>
            <person name="Franceschini L.M."/>
            <person name="Leite T.F."/>
            <person name="Margarido G.R.A."/>
            <person name="Almeida C.A."/>
            <person name="Ferrarezi J.A."/>
            <person name="Labate C.A."/>
        </authorList>
    </citation>
    <scope>NUCLEOTIDE SEQUENCE</scope>
    <source>
        <strain evidence="1">MF-1</strain>
    </source>
</reference>
<keyword evidence="2" id="KW-1185">Reference proteome</keyword>
<proteinExistence type="predicted"/>
<protein>
    <submittedName>
        <fullName evidence="1">Uncharacterized protein</fullName>
    </submittedName>
</protein>
<name>A0A9Q3IDB4_9BASI</name>
<dbReference type="Proteomes" id="UP000765509">
    <property type="component" value="Unassembled WGS sequence"/>
</dbReference>
<gene>
    <name evidence="1" type="ORF">O181_075917</name>
</gene>
<accession>A0A9Q3IDB4</accession>